<dbReference type="GO" id="GO:0004045">
    <property type="term" value="F:peptidyl-tRNA hydrolase activity"/>
    <property type="evidence" value="ECO:0007669"/>
    <property type="project" value="UniProtKB-EC"/>
</dbReference>
<dbReference type="Proteomes" id="UP000553442">
    <property type="component" value="Unassembled WGS sequence"/>
</dbReference>
<evidence type="ECO:0000259" key="12">
    <source>
        <dbReference type="PROSITE" id="PS00745"/>
    </source>
</evidence>
<comment type="catalytic activity">
    <reaction evidence="7">
        <text>an N-acyl-L-alpha-aminoacyl-tRNA + H2O = an N-acyl-L-amino acid + a tRNA + H(+)</text>
        <dbReference type="Rhea" id="RHEA:54448"/>
        <dbReference type="Rhea" id="RHEA-COMP:10123"/>
        <dbReference type="Rhea" id="RHEA-COMP:13883"/>
        <dbReference type="ChEBI" id="CHEBI:15377"/>
        <dbReference type="ChEBI" id="CHEBI:15378"/>
        <dbReference type="ChEBI" id="CHEBI:59874"/>
        <dbReference type="ChEBI" id="CHEBI:78442"/>
        <dbReference type="ChEBI" id="CHEBI:138191"/>
        <dbReference type="EC" id="3.1.1.29"/>
    </reaction>
</comment>
<dbReference type="FunFam" id="3.30.160.20:FF:000029">
    <property type="entry name" value="Peptidyl-tRNA hydrolase YaeJ"/>
    <property type="match status" value="1"/>
</dbReference>
<evidence type="ECO:0000313" key="14">
    <source>
        <dbReference type="Proteomes" id="UP000553442"/>
    </source>
</evidence>
<dbReference type="PANTHER" id="PTHR47814:SF1">
    <property type="entry name" value="PEPTIDYL-TRNA HYDROLASE ARFB"/>
    <property type="match status" value="1"/>
</dbReference>
<keyword evidence="6" id="KW-0810">Translation regulation</keyword>
<dbReference type="SUPFAM" id="SSF75620">
    <property type="entry name" value="Release factor"/>
    <property type="match status" value="1"/>
</dbReference>
<comment type="similarity">
    <text evidence="2">Belongs to the prokaryotic/mitochondrial release factor family.</text>
</comment>
<evidence type="ECO:0000256" key="6">
    <source>
        <dbReference type="ARBA" id="ARBA00022845"/>
    </source>
</evidence>
<proteinExistence type="inferred from homology"/>
<feature type="region of interest" description="Disordered" evidence="11">
    <location>
        <begin position="102"/>
        <end position="137"/>
    </location>
</feature>
<dbReference type="PANTHER" id="PTHR47814">
    <property type="entry name" value="PEPTIDYL-TRNA HYDROLASE ARFB"/>
    <property type="match status" value="1"/>
</dbReference>
<dbReference type="Pfam" id="PF00472">
    <property type="entry name" value="RF-1"/>
    <property type="match status" value="1"/>
</dbReference>
<organism evidence="13 14">
    <name type="scientific">Halomonas campaniensis</name>
    <dbReference type="NCBI Taxonomy" id="213554"/>
    <lineage>
        <taxon>Bacteria</taxon>
        <taxon>Pseudomonadati</taxon>
        <taxon>Pseudomonadota</taxon>
        <taxon>Gammaproteobacteria</taxon>
        <taxon>Oceanospirillales</taxon>
        <taxon>Halomonadaceae</taxon>
        <taxon>Halomonas</taxon>
    </lineage>
</organism>
<dbReference type="GO" id="GO:0005737">
    <property type="term" value="C:cytoplasm"/>
    <property type="evidence" value="ECO:0007669"/>
    <property type="project" value="UniProtKB-SubCell"/>
</dbReference>
<keyword evidence="14" id="KW-1185">Reference proteome</keyword>
<evidence type="ECO:0000256" key="5">
    <source>
        <dbReference type="ARBA" id="ARBA00022801"/>
    </source>
</evidence>
<dbReference type="RefSeq" id="WP_183331373.1">
    <property type="nucleotide sequence ID" value="NZ_JACHZF010000012.1"/>
</dbReference>
<evidence type="ECO:0000256" key="11">
    <source>
        <dbReference type="SAM" id="MobiDB-lite"/>
    </source>
</evidence>
<dbReference type="EC" id="3.1.1.29" evidence="3"/>
<evidence type="ECO:0000256" key="1">
    <source>
        <dbReference type="ARBA" id="ARBA00004496"/>
    </source>
</evidence>
<dbReference type="InterPro" id="IPR000352">
    <property type="entry name" value="Pep_chain_release_fac_I"/>
</dbReference>
<dbReference type="InterPro" id="IPR045853">
    <property type="entry name" value="Pep_chain_release_fac_I_sf"/>
</dbReference>
<evidence type="ECO:0000256" key="9">
    <source>
        <dbReference type="ARBA" id="ARBA00070375"/>
    </source>
</evidence>
<keyword evidence="5" id="KW-0378">Hydrolase</keyword>
<comment type="caution">
    <text evidence="13">The sequence shown here is derived from an EMBL/GenBank/DDBJ whole genome shotgun (WGS) entry which is preliminary data.</text>
</comment>
<accession>A0A7W5K369</accession>
<dbReference type="AlphaFoldDB" id="A0A7W5K369"/>
<gene>
    <name evidence="13" type="ORF">BDK63_001968</name>
</gene>
<dbReference type="GO" id="GO:0072344">
    <property type="term" value="P:rescue of stalled ribosome"/>
    <property type="evidence" value="ECO:0007669"/>
    <property type="project" value="TreeGrafter"/>
</dbReference>
<feature type="domain" description="Prokaryotic-type class I peptide chain release factors" evidence="12">
    <location>
        <begin position="21"/>
        <end position="37"/>
    </location>
</feature>
<evidence type="ECO:0000256" key="4">
    <source>
        <dbReference type="ARBA" id="ARBA00022490"/>
    </source>
</evidence>
<dbReference type="EMBL" id="JACHZF010000012">
    <property type="protein sequence ID" value="MBB3331089.1"/>
    <property type="molecule type" value="Genomic_DNA"/>
</dbReference>
<dbReference type="NCBIfam" id="NF006718">
    <property type="entry name" value="PRK09256.1"/>
    <property type="match status" value="1"/>
</dbReference>
<evidence type="ECO:0000256" key="10">
    <source>
        <dbReference type="ARBA" id="ARBA00077576"/>
    </source>
</evidence>
<reference evidence="13 14" key="1">
    <citation type="submission" date="2020-08" db="EMBL/GenBank/DDBJ databases">
        <title>Genomic Encyclopedia of Archaeal and Bacterial Type Strains, Phase II (KMG-II): from individual species to whole genera.</title>
        <authorList>
            <person name="Goeker M."/>
        </authorList>
    </citation>
    <scope>NUCLEOTIDE SEQUENCE [LARGE SCALE GENOMIC DNA]</scope>
    <source>
        <strain evidence="13 14">5AG</strain>
    </source>
</reference>
<keyword evidence="4" id="KW-0963">Cytoplasm</keyword>
<dbReference type="GO" id="GO:0003747">
    <property type="term" value="F:translation release factor activity"/>
    <property type="evidence" value="ECO:0007669"/>
    <property type="project" value="InterPro"/>
</dbReference>
<protein>
    <recommendedName>
        <fullName evidence="9">Peptidyl-tRNA hydrolase ArfB</fullName>
        <ecNumber evidence="3">3.1.1.29</ecNumber>
    </recommendedName>
    <alternativeName>
        <fullName evidence="10">Alternative ribosome-rescue factor B</fullName>
    </alternativeName>
</protein>
<dbReference type="PROSITE" id="PS00745">
    <property type="entry name" value="RF_PROK_I"/>
    <property type="match status" value="1"/>
</dbReference>
<dbReference type="Gene3D" id="3.30.160.20">
    <property type="match status" value="1"/>
</dbReference>
<dbReference type="GO" id="GO:0043022">
    <property type="term" value="F:ribosome binding"/>
    <property type="evidence" value="ECO:0007669"/>
    <property type="project" value="TreeGrafter"/>
</dbReference>
<comment type="subcellular location">
    <subcellularLocation>
        <location evidence="1">Cytoplasm</location>
    </subcellularLocation>
</comment>
<comment type="subunit">
    <text evidence="8">Associated with 70S ribosomes and polysomes.</text>
</comment>
<evidence type="ECO:0000313" key="13">
    <source>
        <dbReference type="EMBL" id="MBB3331089.1"/>
    </source>
</evidence>
<evidence type="ECO:0000256" key="7">
    <source>
        <dbReference type="ARBA" id="ARBA00048707"/>
    </source>
</evidence>
<evidence type="ECO:0000256" key="2">
    <source>
        <dbReference type="ARBA" id="ARBA00010835"/>
    </source>
</evidence>
<dbReference type="GO" id="GO:0006417">
    <property type="term" value="P:regulation of translation"/>
    <property type="evidence" value="ECO:0007669"/>
    <property type="project" value="UniProtKB-KW"/>
</dbReference>
<evidence type="ECO:0000256" key="8">
    <source>
        <dbReference type="ARBA" id="ARBA00063421"/>
    </source>
</evidence>
<evidence type="ECO:0000256" key="3">
    <source>
        <dbReference type="ARBA" id="ARBA00013260"/>
    </source>
</evidence>
<sequence length="137" mass="15403">MLELSRQVVIPDHEIEMQAVRAQGAGGQNVNKVSSAIHLRFDIRASSLPEGFKEKLLALGDRRISQDGVVIIKAQNHRTQERNRAEALARLKALIKGVMYAPKKRVPTRPSKGAKRRRLESKKKRGQHKALRGKVDL</sequence>
<name>A0A7W5K369_9GAMM</name>